<accession>A0AAW8R7U9</accession>
<dbReference type="GO" id="GO:0050511">
    <property type="term" value="F:undecaprenyldiphospho-muramoylpentapeptide beta-N-acetylglucosaminyltransferase activity"/>
    <property type="evidence" value="ECO:0007669"/>
    <property type="project" value="UniProtKB-UniRule"/>
</dbReference>
<protein>
    <recommendedName>
        <fullName evidence="10">UDP-N-acetylglucosamine--N-acetylmuramyl-(pentapeptide) pyrophosphoryl-undecaprenol N-acetylglucosamine transferase</fullName>
        <ecNumber evidence="10">2.4.1.227</ecNumber>
    </recommendedName>
    <alternativeName>
        <fullName evidence="10">Undecaprenyl-PP-MurNAc-pentapeptide-UDPGlcNAc GlcNAc transferase</fullName>
    </alternativeName>
</protein>
<evidence type="ECO:0000256" key="8">
    <source>
        <dbReference type="ARBA" id="ARBA00023306"/>
    </source>
</evidence>
<gene>
    <name evidence="10 13" type="primary">murG</name>
    <name evidence="13" type="ORF">RM544_11965</name>
</gene>
<dbReference type="Proteomes" id="UP001249020">
    <property type="component" value="Unassembled WGS sequence"/>
</dbReference>
<dbReference type="GO" id="GO:0005886">
    <property type="term" value="C:plasma membrane"/>
    <property type="evidence" value="ECO:0007669"/>
    <property type="project" value="UniProtKB-SubCell"/>
</dbReference>
<dbReference type="Gene3D" id="3.40.50.2000">
    <property type="entry name" value="Glycogen Phosphorylase B"/>
    <property type="match status" value="2"/>
</dbReference>
<keyword evidence="1 10" id="KW-1003">Cell membrane</keyword>
<sequence length="369" mass="39507">MNRPLLVIMAGGTGGHVFPGLALAHEMQSQGWQVAWFGTAEKIEATLVPQHGFPIHFIDVKGVRGKGLITKLSAPFMLLSAVLQARSHLRKLQPRAVLGMGGFASGPGGIAAWTLGIPVLVHEQNAVFGMTNRWLAKIAKRVFCGFDFKSKAPNNSVFVGNPVRAEFFDINKQNATSPFRILIVGGSLGALALNQIVPAVLGNLANRYPLQVIHQAGKGKAEPVRIAYDSIQHSAGNESELTASSFEVQEFIDDIPSAFASADIIICRAGALTVAEVAASASCAIFVPLPIAVDDHQTYNARSLSDNDAAILIQQKSLSTKLEDSLENLLSDPSKIETIGRNARQLSIQDATQRVAQACIQEGLRKNSE</sequence>
<evidence type="ECO:0000313" key="14">
    <source>
        <dbReference type="Proteomes" id="UP001249020"/>
    </source>
</evidence>
<dbReference type="PANTHER" id="PTHR21015">
    <property type="entry name" value="UDP-N-ACETYLGLUCOSAMINE--N-ACETYLMURAMYL-(PENTAPEPTIDE) PYROPHOSPHORYL-UNDECAPRENOL N-ACETYLGLUCOSAMINE TRANSFERASE 1"/>
    <property type="match status" value="1"/>
</dbReference>
<comment type="catalytic activity">
    <reaction evidence="10">
        <text>di-trans,octa-cis-undecaprenyl diphospho-N-acetyl-alpha-D-muramoyl-L-alanyl-D-glutamyl-meso-2,6-diaminopimeloyl-D-alanyl-D-alanine + UDP-N-acetyl-alpha-D-glucosamine = di-trans,octa-cis-undecaprenyl diphospho-[N-acetyl-alpha-D-glucosaminyl-(1-&gt;4)]-N-acetyl-alpha-D-muramoyl-L-alanyl-D-glutamyl-meso-2,6-diaminopimeloyl-D-alanyl-D-alanine + UDP + H(+)</text>
        <dbReference type="Rhea" id="RHEA:31227"/>
        <dbReference type="ChEBI" id="CHEBI:15378"/>
        <dbReference type="ChEBI" id="CHEBI:57705"/>
        <dbReference type="ChEBI" id="CHEBI:58223"/>
        <dbReference type="ChEBI" id="CHEBI:61387"/>
        <dbReference type="ChEBI" id="CHEBI:61388"/>
        <dbReference type="EC" id="2.4.1.227"/>
    </reaction>
</comment>
<keyword evidence="14" id="KW-1185">Reference proteome</keyword>
<proteinExistence type="inferred from homology"/>
<evidence type="ECO:0000256" key="7">
    <source>
        <dbReference type="ARBA" id="ARBA00023136"/>
    </source>
</evidence>
<keyword evidence="8 10" id="KW-0131">Cell cycle</keyword>
<comment type="similarity">
    <text evidence="10">Belongs to the glycosyltransferase 28 family. MurG subfamily.</text>
</comment>
<name>A0AAW8R7U9_9ALTE</name>
<keyword evidence="5 10" id="KW-0133">Cell shape</keyword>
<dbReference type="EC" id="2.4.1.227" evidence="10"/>
<evidence type="ECO:0000256" key="1">
    <source>
        <dbReference type="ARBA" id="ARBA00022475"/>
    </source>
</evidence>
<dbReference type="EMBL" id="JAVRIE010000004">
    <property type="protein sequence ID" value="MDT0583258.1"/>
    <property type="molecule type" value="Genomic_DNA"/>
</dbReference>
<dbReference type="GO" id="GO:0051301">
    <property type="term" value="P:cell division"/>
    <property type="evidence" value="ECO:0007669"/>
    <property type="project" value="UniProtKB-KW"/>
</dbReference>
<feature type="domain" description="Glycosyltransferase family 28 N-terminal" evidence="11">
    <location>
        <begin position="7"/>
        <end position="143"/>
    </location>
</feature>
<feature type="binding site" evidence="10">
    <location>
        <position position="187"/>
    </location>
    <ligand>
        <name>UDP-N-acetyl-alpha-D-glucosamine</name>
        <dbReference type="ChEBI" id="CHEBI:57705"/>
    </ligand>
</feature>
<evidence type="ECO:0000256" key="2">
    <source>
        <dbReference type="ARBA" id="ARBA00022618"/>
    </source>
</evidence>
<evidence type="ECO:0000256" key="3">
    <source>
        <dbReference type="ARBA" id="ARBA00022676"/>
    </source>
</evidence>
<dbReference type="NCBIfam" id="TIGR01133">
    <property type="entry name" value="murG"/>
    <property type="match status" value="1"/>
</dbReference>
<evidence type="ECO:0000256" key="5">
    <source>
        <dbReference type="ARBA" id="ARBA00022960"/>
    </source>
</evidence>
<keyword evidence="3 10" id="KW-0328">Glycosyltransferase</keyword>
<keyword evidence="7 10" id="KW-0472">Membrane</keyword>
<feature type="binding site" evidence="10">
    <location>
        <position position="125"/>
    </location>
    <ligand>
        <name>UDP-N-acetyl-alpha-D-glucosamine</name>
        <dbReference type="ChEBI" id="CHEBI:57705"/>
    </ligand>
</feature>
<feature type="binding site" evidence="10">
    <location>
        <position position="297"/>
    </location>
    <ligand>
        <name>UDP-N-acetyl-alpha-D-glucosamine</name>
        <dbReference type="ChEBI" id="CHEBI:57705"/>
    </ligand>
</feature>
<comment type="function">
    <text evidence="10">Cell wall formation. Catalyzes the transfer of a GlcNAc subunit on undecaprenyl-pyrophosphoryl-MurNAc-pentapeptide (lipid intermediate I) to form undecaprenyl-pyrophosphoryl-MurNAc-(pentapeptide)GlcNAc (lipid intermediate II).</text>
</comment>
<dbReference type="RefSeq" id="WP_311362023.1">
    <property type="nucleotide sequence ID" value="NZ_JAVRIE010000004.1"/>
</dbReference>
<dbReference type="SUPFAM" id="SSF53756">
    <property type="entry name" value="UDP-Glycosyltransferase/glycogen phosphorylase"/>
    <property type="match status" value="1"/>
</dbReference>
<feature type="binding site" evidence="10">
    <location>
        <begin position="13"/>
        <end position="15"/>
    </location>
    <ligand>
        <name>UDP-N-acetyl-alpha-D-glucosamine</name>
        <dbReference type="ChEBI" id="CHEBI:57705"/>
    </ligand>
</feature>
<keyword evidence="2 10" id="KW-0132">Cell division</keyword>
<feature type="binding site" evidence="10">
    <location>
        <begin position="271"/>
        <end position="276"/>
    </location>
    <ligand>
        <name>UDP-N-acetyl-alpha-D-glucosamine</name>
        <dbReference type="ChEBI" id="CHEBI:57705"/>
    </ligand>
</feature>
<keyword evidence="6 10" id="KW-0573">Peptidoglycan synthesis</keyword>
<reference evidence="13 14" key="1">
    <citation type="submission" date="2023-09" db="EMBL/GenBank/DDBJ databases">
        <authorList>
            <person name="Rey-Velasco X."/>
        </authorList>
    </citation>
    <scope>NUCLEOTIDE SEQUENCE [LARGE SCALE GENOMIC DNA]</scope>
    <source>
        <strain evidence="13 14">W409</strain>
    </source>
</reference>
<feature type="binding site" evidence="10">
    <location>
        <position position="164"/>
    </location>
    <ligand>
        <name>UDP-N-acetyl-alpha-D-glucosamine</name>
        <dbReference type="ChEBI" id="CHEBI:57705"/>
    </ligand>
</feature>
<dbReference type="Pfam" id="PF03033">
    <property type="entry name" value="Glyco_transf_28"/>
    <property type="match status" value="1"/>
</dbReference>
<dbReference type="InterPro" id="IPR004276">
    <property type="entry name" value="GlycoTrans_28_N"/>
</dbReference>
<dbReference type="InterPro" id="IPR006009">
    <property type="entry name" value="GlcNAc_MurG"/>
</dbReference>
<dbReference type="GO" id="GO:0071555">
    <property type="term" value="P:cell wall organization"/>
    <property type="evidence" value="ECO:0007669"/>
    <property type="project" value="UniProtKB-KW"/>
</dbReference>
<dbReference type="GO" id="GO:0005975">
    <property type="term" value="P:carbohydrate metabolic process"/>
    <property type="evidence" value="ECO:0007669"/>
    <property type="project" value="InterPro"/>
</dbReference>
<evidence type="ECO:0000256" key="10">
    <source>
        <dbReference type="HAMAP-Rule" id="MF_00033"/>
    </source>
</evidence>
<keyword evidence="4 10" id="KW-0808">Transferase</keyword>
<dbReference type="GO" id="GO:0008360">
    <property type="term" value="P:regulation of cell shape"/>
    <property type="evidence" value="ECO:0007669"/>
    <property type="project" value="UniProtKB-KW"/>
</dbReference>
<dbReference type="CDD" id="cd03785">
    <property type="entry name" value="GT28_MurG"/>
    <property type="match status" value="1"/>
</dbReference>
<dbReference type="AlphaFoldDB" id="A0AAW8R7U9"/>
<feature type="domain" description="Glycosyl transferase family 28 C-terminal" evidence="12">
    <location>
        <begin position="181"/>
        <end position="354"/>
    </location>
</feature>
<keyword evidence="9 10" id="KW-0961">Cell wall biogenesis/degradation</keyword>
<evidence type="ECO:0000259" key="11">
    <source>
        <dbReference type="Pfam" id="PF03033"/>
    </source>
</evidence>
<comment type="subcellular location">
    <subcellularLocation>
        <location evidence="10">Cell membrane</location>
        <topology evidence="10">Peripheral membrane protein</topology>
        <orientation evidence="10">Cytoplasmic side</orientation>
    </subcellularLocation>
</comment>
<dbReference type="PANTHER" id="PTHR21015:SF22">
    <property type="entry name" value="GLYCOSYLTRANSFERASE"/>
    <property type="match status" value="1"/>
</dbReference>
<evidence type="ECO:0000256" key="6">
    <source>
        <dbReference type="ARBA" id="ARBA00022984"/>
    </source>
</evidence>
<comment type="pathway">
    <text evidence="10">Cell wall biogenesis; peptidoglycan biosynthesis.</text>
</comment>
<evidence type="ECO:0000256" key="9">
    <source>
        <dbReference type="ARBA" id="ARBA00023316"/>
    </source>
</evidence>
<dbReference type="HAMAP" id="MF_00033">
    <property type="entry name" value="MurG"/>
    <property type="match status" value="1"/>
</dbReference>
<dbReference type="Pfam" id="PF04101">
    <property type="entry name" value="Glyco_tran_28_C"/>
    <property type="match status" value="1"/>
</dbReference>
<evidence type="ECO:0000256" key="4">
    <source>
        <dbReference type="ARBA" id="ARBA00022679"/>
    </source>
</evidence>
<comment type="caution">
    <text evidence="13">The sequence shown here is derived from an EMBL/GenBank/DDBJ whole genome shotgun (WGS) entry which is preliminary data.</text>
</comment>
<evidence type="ECO:0000259" key="12">
    <source>
        <dbReference type="Pfam" id="PF04101"/>
    </source>
</evidence>
<dbReference type="GO" id="GO:0009252">
    <property type="term" value="P:peptidoglycan biosynthetic process"/>
    <property type="evidence" value="ECO:0007669"/>
    <property type="project" value="UniProtKB-UniRule"/>
</dbReference>
<feature type="binding site" evidence="10">
    <location>
        <position position="252"/>
    </location>
    <ligand>
        <name>UDP-N-acetyl-alpha-D-glucosamine</name>
        <dbReference type="ChEBI" id="CHEBI:57705"/>
    </ligand>
</feature>
<organism evidence="13 14">
    <name type="scientific">Brumicola blandensis</name>
    <dbReference type="NCBI Taxonomy" id="3075611"/>
    <lineage>
        <taxon>Bacteria</taxon>
        <taxon>Pseudomonadati</taxon>
        <taxon>Pseudomonadota</taxon>
        <taxon>Gammaproteobacteria</taxon>
        <taxon>Alteromonadales</taxon>
        <taxon>Alteromonadaceae</taxon>
        <taxon>Brumicola</taxon>
    </lineage>
</organism>
<evidence type="ECO:0000313" key="13">
    <source>
        <dbReference type="EMBL" id="MDT0583258.1"/>
    </source>
</evidence>
<dbReference type="InterPro" id="IPR007235">
    <property type="entry name" value="Glyco_trans_28_C"/>
</dbReference>